<evidence type="ECO:0000256" key="3">
    <source>
        <dbReference type="ARBA" id="ARBA00022840"/>
    </source>
</evidence>
<keyword evidence="2" id="KW-0547">Nucleotide-binding</keyword>
<dbReference type="Gene3D" id="3.40.50.300">
    <property type="entry name" value="P-loop containing nucleotide triphosphate hydrolases"/>
    <property type="match status" value="1"/>
</dbReference>
<sequence>MLTVDSISKSFGGLTAVNNCSFTIEAHSITGLIGPNGAGKTTIFNVIAGAMKPDTGGVQFQGTDITSQPAHKLFHLGIMRTFQIPQEFFAMTVLENLMVVPAEQSGENLFHALLSPGNVAVREKEVRERAIDVLDFLRLTHVADELAGNLSGGQKKLLELGRAMMADPDIVLLDEPGAGVNPTLLGDLAEMIERLNKERDYTFCIIEHNMDMIARLCDPVIVMVEGAVLMQGDMNTVRADPRVLDAYLGGDVHGAPN</sequence>
<dbReference type="GO" id="GO:0005524">
    <property type="term" value="F:ATP binding"/>
    <property type="evidence" value="ECO:0007669"/>
    <property type="project" value="UniProtKB-KW"/>
</dbReference>
<name>A0A381ZU36_9ZZZZ</name>
<dbReference type="SUPFAM" id="SSF52540">
    <property type="entry name" value="P-loop containing nucleoside triphosphate hydrolases"/>
    <property type="match status" value="1"/>
</dbReference>
<reference evidence="5" key="1">
    <citation type="submission" date="2018-05" db="EMBL/GenBank/DDBJ databases">
        <authorList>
            <person name="Lanie J.A."/>
            <person name="Ng W.-L."/>
            <person name="Kazmierczak K.M."/>
            <person name="Andrzejewski T.M."/>
            <person name="Davidsen T.M."/>
            <person name="Wayne K.J."/>
            <person name="Tettelin H."/>
            <person name="Glass J.I."/>
            <person name="Rusch D."/>
            <person name="Podicherti R."/>
            <person name="Tsui H.-C.T."/>
            <person name="Winkler M.E."/>
        </authorList>
    </citation>
    <scope>NUCLEOTIDE SEQUENCE</scope>
</reference>
<dbReference type="InterPro" id="IPR032823">
    <property type="entry name" value="BCA_ABC_TP_C"/>
</dbReference>
<organism evidence="5">
    <name type="scientific">marine metagenome</name>
    <dbReference type="NCBI Taxonomy" id="408172"/>
    <lineage>
        <taxon>unclassified sequences</taxon>
        <taxon>metagenomes</taxon>
        <taxon>ecological metagenomes</taxon>
    </lineage>
</organism>
<dbReference type="FunFam" id="3.40.50.300:FF:000421">
    <property type="entry name" value="Branched-chain amino acid ABC transporter ATP-binding protein"/>
    <property type="match status" value="1"/>
</dbReference>
<evidence type="ECO:0000259" key="4">
    <source>
        <dbReference type="PROSITE" id="PS50893"/>
    </source>
</evidence>
<dbReference type="EMBL" id="UINC01022664">
    <property type="protein sequence ID" value="SVA92750.1"/>
    <property type="molecule type" value="Genomic_DNA"/>
</dbReference>
<dbReference type="SMART" id="SM00382">
    <property type="entry name" value="AAA"/>
    <property type="match status" value="1"/>
</dbReference>
<dbReference type="InterPro" id="IPR003593">
    <property type="entry name" value="AAA+_ATPase"/>
</dbReference>
<dbReference type="GO" id="GO:0016887">
    <property type="term" value="F:ATP hydrolysis activity"/>
    <property type="evidence" value="ECO:0007669"/>
    <property type="project" value="InterPro"/>
</dbReference>
<evidence type="ECO:0000256" key="1">
    <source>
        <dbReference type="ARBA" id="ARBA00022448"/>
    </source>
</evidence>
<dbReference type="Pfam" id="PF00005">
    <property type="entry name" value="ABC_tran"/>
    <property type="match status" value="1"/>
</dbReference>
<proteinExistence type="predicted"/>
<gene>
    <name evidence="5" type="ORF">METZ01_LOCUS145604</name>
</gene>
<feature type="domain" description="ABC transporter" evidence="4">
    <location>
        <begin position="2"/>
        <end position="250"/>
    </location>
</feature>
<dbReference type="GO" id="GO:0005886">
    <property type="term" value="C:plasma membrane"/>
    <property type="evidence" value="ECO:0007669"/>
    <property type="project" value="TreeGrafter"/>
</dbReference>
<keyword evidence="3" id="KW-0067">ATP-binding</keyword>
<dbReference type="PANTHER" id="PTHR45772:SF9">
    <property type="entry name" value="CONSERVED COMPONENT OF ABC TRANSPORTER FOR NATURAL AMINO ACIDS"/>
    <property type="match status" value="1"/>
</dbReference>
<dbReference type="InterPro" id="IPR003439">
    <property type="entry name" value="ABC_transporter-like_ATP-bd"/>
</dbReference>
<dbReference type="AlphaFoldDB" id="A0A381ZU36"/>
<evidence type="ECO:0000313" key="5">
    <source>
        <dbReference type="EMBL" id="SVA92750.1"/>
    </source>
</evidence>
<dbReference type="InterPro" id="IPR027417">
    <property type="entry name" value="P-loop_NTPase"/>
</dbReference>
<dbReference type="Pfam" id="PF12399">
    <property type="entry name" value="BCA_ABC_TP_C"/>
    <property type="match status" value="1"/>
</dbReference>
<dbReference type="PANTHER" id="PTHR45772">
    <property type="entry name" value="CONSERVED COMPONENT OF ABC TRANSPORTER FOR NATURAL AMINO ACIDS-RELATED"/>
    <property type="match status" value="1"/>
</dbReference>
<keyword evidence="1" id="KW-0813">Transport</keyword>
<dbReference type="PROSITE" id="PS50893">
    <property type="entry name" value="ABC_TRANSPORTER_2"/>
    <property type="match status" value="1"/>
</dbReference>
<dbReference type="InterPro" id="IPR017871">
    <property type="entry name" value="ABC_transporter-like_CS"/>
</dbReference>
<dbReference type="PROSITE" id="PS00211">
    <property type="entry name" value="ABC_TRANSPORTER_1"/>
    <property type="match status" value="1"/>
</dbReference>
<evidence type="ECO:0000256" key="2">
    <source>
        <dbReference type="ARBA" id="ARBA00022741"/>
    </source>
</evidence>
<accession>A0A381ZU36</accession>
<dbReference type="InterPro" id="IPR051120">
    <property type="entry name" value="ABC_AA/LPS_Transport"/>
</dbReference>
<protein>
    <recommendedName>
        <fullName evidence="4">ABC transporter domain-containing protein</fullName>
    </recommendedName>
</protein>
<dbReference type="CDD" id="cd03219">
    <property type="entry name" value="ABC_Mj1267_LivG_branched"/>
    <property type="match status" value="1"/>
</dbReference>